<dbReference type="AlphaFoldDB" id="A0A8S4NFZ1"/>
<protein>
    <submittedName>
        <fullName evidence="1">Uncharacterized protein</fullName>
    </submittedName>
</protein>
<dbReference type="Proteomes" id="UP000749559">
    <property type="component" value="Unassembled WGS sequence"/>
</dbReference>
<name>A0A8S4NFZ1_OWEFU</name>
<organism evidence="1 2">
    <name type="scientific">Owenia fusiformis</name>
    <name type="common">Polychaete worm</name>
    <dbReference type="NCBI Taxonomy" id="6347"/>
    <lineage>
        <taxon>Eukaryota</taxon>
        <taxon>Metazoa</taxon>
        <taxon>Spiralia</taxon>
        <taxon>Lophotrochozoa</taxon>
        <taxon>Annelida</taxon>
        <taxon>Polychaeta</taxon>
        <taxon>Sedentaria</taxon>
        <taxon>Canalipalpata</taxon>
        <taxon>Sabellida</taxon>
        <taxon>Oweniida</taxon>
        <taxon>Oweniidae</taxon>
        <taxon>Owenia</taxon>
    </lineage>
</organism>
<dbReference type="OrthoDB" id="6159966at2759"/>
<proteinExistence type="predicted"/>
<dbReference type="EMBL" id="CAIIXF020000003">
    <property type="protein sequence ID" value="CAH1779698.1"/>
    <property type="molecule type" value="Genomic_DNA"/>
</dbReference>
<accession>A0A8S4NFZ1</accession>
<reference evidence="1" key="1">
    <citation type="submission" date="2022-03" db="EMBL/GenBank/DDBJ databases">
        <authorList>
            <person name="Martin C."/>
        </authorList>
    </citation>
    <scope>NUCLEOTIDE SEQUENCE</scope>
</reference>
<comment type="caution">
    <text evidence="1">The sequence shown here is derived from an EMBL/GenBank/DDBJ whole genome shotgun (WGS) entry which is preliminary data.</text>
</comment>
<evidence type="ECO:0000313" key="2">
    <source>
        <dbReference type="Proteomes" id="UP000749559"/>
    </source>
</evidence>
<sequence length="510" mass="59004">MLKRKRYGKGDMFRKYILLILNFRKRKKRSSLSLGIKRRKMSNETYISDLTTSNQSFKTPSPSNRLSTINLRDLHKNAPNKKRHVKKPKKTLFQSSADTQYERDLKRAQKLVPDVVSNLRLNKFCPEFLMLLDLLANNRLPMDNICWLLFLDVVRWFSLENTSRMTYSIKTLTFWKIGYRLFHGKFIRFMSGPKSCGSLIKSDEETGEYRYDPQDPEHCINFATPSISVVSNFMGVDINIPRVLKPGIIKECVPMLDQNKKYVLSVDGKRTAAGLSKEGGDIDLFGNEPEQSLEEKQKEIEAEIMFVRDIKNKLHDAERSTDYLSLITKCSSRIEQLRKTNRNLKLGLIKFKKLGGDNWRNSKWIWAISSTQAMLEEIRVAILMLLEVNDLIGMIVIDTSQAPVREIAMQNAVKDRLEVTCQPNWVRLRDSDLADSNTLFLEQRTEKWHCVRANYRITGTFKQTKNNIAVIPQEFFSSGCKILIFTIQTKTKYANFSQFQEGANGFSGEL</sequence>
<evidence type="ECO:0000313" key="1">
    <source>
        <dbReference type="EMBL" id="CAH1779698.1"/>
    </source>
</evidence>
<keyword evidence="2" id="KW-1185">Reference proteome</keyword>
<gene>
    <name evidence="1" type="ORF">OFUS_LOCUS6477</name>
</gene>